<evidence type="ECO:0000313" key="2">
    <source>
        <dbReference type="EMBL" id="ARF12583.1"/>
    </source>
</evidence>
<dbReference type="Pfam" id="PF01844">
    <property type="entry name" value="HNH"/>
    <property type="match status" value="1"/>
</dbReference>
<keyword evidence="2" id="KW-0255">Endonuclease</keyword>
<keyword evidence="2" id="KW-0540">Nuclease</keyword>
<reference evidence="2" key="1">
    <citation type="journal article" date="2017" name="Science">
        <title>Giant viruses with an expanded complement of translation system components.</title>
        <authorList>
            <person name="Schulz F."/>
            <person name="Yutin N."/>
            <person name="Ivanova N.N."/>
            <person name="Ortega D.R."/>
            <person name="Lee T.K."/>
            <person name="Vierheilig J."/>
            <person name="Daims H."/>
            <person name="Horn M."/>
            <person name="Wagner M."/>
            <person name="Jensen G.J."/>
            <person name="Kyrpides N.C."/>
            <person name="Koonin E.V."/>
            <person name="Woyke T."/>
        </authorList>
    </citation>
    <scope>NUCLEOTIDE SEQUENCE</scope>
    <source>
        <strain evidence="2">KNV1</strain>
    </source>
</reference>
<dbReference type="Gene3D" id="1.10.30.50">
    <property type="match status" value="1"/>
</dbReference>
<accession>A0A1V0SLJ4</accession>
<dbReference type="EMBL" id="KY684115">
    <property type="protein sequence ID" value="ARF12583.1"/>
    <property type="molecule type" value="Genomic_DNA"/>
</dbReference>
<evidence type="ECO:0000259" key="1">
    <source>
        <dbReference type="Pfam" id="PF01844"/>
    </source>
</evidence>
<proteinExistence type="predicted"/>
<sequence>MKKSIPKSLKAMVWDRWIGEDIGTALCYCCRHMKIRQDSFHCGHVISEVNGGTLEIDNLRPICALCNGSMGTMNLEEFAHTYHPKKITNNNPNDLLKNKILELKSLNTNILYDEIRFNYVCGEYVSIEEKINQYYGFIILVSKQYIFPDNRVLDAIKINLDDFISFKNQLKQTDFFSQIEWTSYEHYEKELFSQ</sequence>
<dbReference type="GO" id="GO:0008270">
    <property type="term" value="F:zinc ion binding"/>
    <property type="evidence" value="ECO:0007669"/>
    <property type="project" value="InterPro"/>
</dbReference>
<dbReference type="InterPro" id="IPR002711">
    <property type="entry name" value="HNH"/>
</dbReference>
<protein>
    <submittedName>
        <fullName evidence="2">HNH endonuclease</fullName>
    </submittedName>
</protein>
<name>A0A1V0SLJ4_9VIRU</name>
<dbReference type="GO" id="GO:0003676">
    <property type="term" value="F:nucleic acid binding"/>
    <property type="evidence" value="ECO:0007669"/>
    <property type="project" value="InterPro"/>
</dbReference>
<dbReference type="GO" id="GO:0004519">
    <property type="term" value="F:endonuclease activity"/>
    <property type="evidence" value="ECO:0007669"/>
    <property type="project" value="UniProtKB-KW"/>
</dbReference>
<feature type="domain" description="HNH" evidence="1">
    <location>
        <begin position="28"/>
        <end position="68"/>
    </location>
</feature>
<keyword evidence="2" id="KW-0378">Hydrolase</keyword>
<organism evidence="2">
    <name type="scientific">Klosneuvirus KNV1</name>
    <dbReference type="NCBI Taxonomy" id="1977640"/>
    <lineage>
        <taxon>Viruses</taxon>
        <taxon>Varidnaviria</taxon>
        <taxon>Bamfordvirae</taxon>
        <taxon>Nucleocytoviricota</taxon>
        <taxon>Megaviricetes</taxon>
        <taxon>Imitervirales</taxon>
        <taxon>Mimiviridae</taxon>
        <taxon>Klosneuvirinae</taxon>
        <taxon>Klosneuvirus</taxon>
    </lineage>
</organism>
<gene>
    <name evidence="2" type="ORF">Klosneuvirus_8_7</name>
</gene>